<name>A0AAX1N4R3_9BACT</name>
<sequence length="128" mass="14443">MRKFLSHKISIQIMISMMAFHLFNVSVNVNDDLLPDEMENEIESIFELISVYAFDSDGNFSDNPSSEDENKTVVGVINITWFMNASTIIPSNPLDKDELPTDQSLPIARPLFYSNPTFSIDTPPPKLS</sequence>
<accession>A0AAX1N4R3</accession>
<evidence type="ECO:0000313" key="2">
    <source>
        <dbReference type="Proteomes" id="UP000678679"/>
    </source>
</evidence>
<keyword evidence="2" id="KW-1185">Reference proteome</keyword>
<evidence type="ECO:0000313" key="1">
    <source>
        <dbReference type="EMBL" id="QWG02534.1"/>
    </source>
</evidence>
<dbReference type="EMBL" id="CP076132">
    <property type="protein sequence ID" value="QWG02534.1"/>
    <property type="molecule type" value="Genomic_DNA"/>
</dbReference>
<dbReference type="Proteomes" id="UP000678679">
    <property type="component" value="Chromosome 1"/>
</dbReference>
<protein>
    <submittedName>
        <fullName evidence="1">Uncharacterized protein</fullName>
    </submittedName>
</protein>
<dbReference type="KEGG" id="fya:KMW28_02875"/>
<proteinExistence type="predicted"/>
<gene>
    <name evidence="1" type="ORF">KMW28_02875</name>
</gene>
<organism evidence="1 2">
    <name type="scientific">Flammeovirga yaeyamensis</name>
    <dbReference type="NCBI Taxonomy" id="367791"/>
    <lineage>
        <taxon>Bacteria</taxon>
        <taxon>Pseudomonadati</taxon>
        <taxon>Bacteroidota</taxon>
        <taxon>Cytophagia</taxon>
        <taxon>Cytophagales</taxon>
        <taxon>Flammeovirgaceae</taxon>
        <taxon>Flammeovirga</taxon>
    </lineage>
</organism>
<dbReference type="RefSeq" id="WP_169664975.1">
    <property type="nucleotide sequence ID" value="NZ_CP076132.1"/>
</dbReference>
<dbReference type="AlphaFoldDB" id="A0AAX1N4R3"/>
<reference evidence="1 2" key="1">
    <citation type="submission" date="2021-05" db="EMBL/GenBank/DDBJ databases">
        <title>Comparative genomic studies on the polysaccharide-degrading batcterial strains of the Flammeovirga genus.</title>
        <authorList>
            <person name="Zewei F."/>
            <person name="Zheng Z."/>
            <person name="Yu L."/>
            <person name="Ruyue G."/>
            <person name="Yanhong M."/>
            <person name="Yuanyuan C."/>
            <person name="Jingyan G."/>
            <person name="Wenjun H."/>
        </authorList>
    </citation>
    <scope>NUCLEOTIDE SEQUENCE [LARGE SCALE GENOMIC DNA]</scope>
    <source>
        <strain evidence="1 2">NBRC:100898</strain>
    </source>
</reference>